<sequence>MIRRILFILTIIITANVGTSKSVVASEKSKECSFTQTNPGVLVSQGNPSTKLVSFSEVGGTPTQMNVTCYKPVFLSVSAPIQVSGHSFTPVSSFAIVRTPQGNSTKTGDAPVALPEGTTPIQINFSVDRGRRLRSGNYRYIVKFTVVTQ</sequence>
<keyword evidence="2" id="KW-1185">Reference proteome</keyword>
<evidence type="ECO:0000313" key="1">
    <source>
        <dbReference type="EMBL" id="RUT06028.1"/>
    </source>
</evidence>
<dbReference type="EMBL" id="RSCL01000007">
    <property type="protein sequence ID" value="RUT06028.1"/>
    <property type="molecule type" value="Genomic_DNA"/>
</dbReference>
<dbReference type="Proteomes" id="UP000271624">
    <property type="component" value="Unassembled WGS sequence"/>
</dbReference>
<reference evidence="1" key="1">
    <citation type="submission" date="2018-12" db="EMBL/GenBank/DDBJ databases">
        <authorList>
            <person name="Will S."/>
            <person name="Neumann-Schaal M."/>
            <person name="Henke P."/>
        </authorList>
    </citation>
    <scope>NUCLEOTIDE SEQUENCE</scope>
    <source>
        <strain evidence="1">PCC 7102</strain>
    </source>
</reference>
<gene>
    <name evidence="1" type="ORF">DSM106972_032340</name>
</gene>
<protein>
    <recommendedName>
        <fullName evidence="3">Spore coat protein U domain-containing protein</fullName>
    </recommendedName>
</protein>
<organism evidence="1 2">
    <name type="scientific">Dulcicalothrix desertica PCC 7102</name>
    <dbReference type="NCBI Taxonomy" id="232991"/>
    <lineage>
        <taxon>Bacteria</taxon>
        <taxon>Bacillati</taxon>
        <taxon>Cyanobacteriota</taxon>
        <taxon>Cyanophyceae</taxon>
        <taxon>Nostocales</taxon>
        <taxon>Calotrichaceae</taxon>
        <taxon>Dulcicalothrix</taxon>
    </lineage>
</organism>
<dbReference type="AlphaFoldDB" id="A0A3S1CMX8"/>
<dbReference type="RefSeq" id="WP_127081717.1">
    <property type="nucleotide sequence ID" value="NZ_RSCL01000007.1"/>
</dbReference>
<accession>A0A3S1CMX8</accession>
<dbReference type="OrthoDB" id="515078at2"/>
<proteinExistence type="predicted"/>
<evidence type="ECO:0000313" key="2">
    <source>
        <dbReference type="Proteomes" id="UP000271624"/>
    </source>
</evidence>
<name>A0A3S1CMX8_9CYAN</name>
<evidence type="ECO:0008006" key="3">
    <source>
        <dbReference type="Google" id="ProtNLM"/>
    </source>
</evidence>
<reference evidence="1" key="2">
    <citation type="journal article" date="2019" name="Genome Biol. Evol.">
        <title>Day and night: Metabolic profiles and evolutionary relationships of six axenic non-marine cyanobacteria.</title>
        <authorList>
            <person name="Will S.E."/>
            <person name="Henke P."/>
            <person name="Boedeker C."/>
            <person name="Huang S."/>
            <person name="Brinkmann H."/>
            <person name="Rohde M."/>
            <person name="Jarek M."/>
            <person name="Friedl T."/>
            <person name="Seufert S."/>
            <person name="Schumacher M."/>
            <person name="Overmann J."/>
            <person name="Neumann-Schaal M."/>
            <person name="Petersen J."/>
        </authorList>
    </citation>
    <scope>NUCLEOTIDE SEQUENCE [LARGE SCALE GENOMIC DNA]</scope>
    <source>
        <strain evidence="1">PCC 7102</strain>
    </source>
</reference>
<comment type="caution">
    <text evidence="1">The sequence shown here is derived from an EMBL/GenBank/DDBJ whole genome shotgun (WGS) entry which is preliminary data.</text>
</comment>